<accession>A0A3S0H4S2</accession>
<feature type="region of interest" description="Disordered" evidence="1">
    <location>
        <begin position="26"/>
        <end position="77"/>
    </location>
</feature>
<evidence type="ECO:0000259" key="3">
    <source>
        <dbReference type="PROSITE" id="PS51724"/>
    </source>
</evidence>
<evidence type="ECO:0000256" key="1">
    <source>
        <dbReference type="SAM" id="MobiDB-lite"/>
    </source>
</evidence>
<dbReference type="OrthoDB" id="2473397at2"/>
<feature type="chain" id="PRO_5018714636" evidence="2">
    <location>
        <begin position="29"/>
        <end position="187"/>
    </location>
</feature>
<protein>
    <submittedName>
        <fullName evidence="4">Sporulation protein</fullName>
    </submittedName>
</protein>
<dbReference type="PROSITE" id="PS51257">
    <property type="entry name" value="PROKAR_LIPOPROTEIN"/>
    <property type="match status" value="1"/>
</dbReference>
<evidence type="ECO:0000256" key="2">
    <source>
        <dbReference type="SAM" id="SignalP"/>
    </source>
</evidence>
<feature type="signal peptide" evidence="2">
    <location>
        <begin position="1"/>
        <end position="28"/>
    </location>
</feature>
<evidence type="ECO:0000313" key="5">
    <source>
        <dbReference type="Proteomes" id="UP000282184"/>
    </source>
</evidence>
<keyword evidence="2" id="KW-0732">Signal</keyword>
<dbReference type="RefSeq" id="WP_126693857.1">
    <property type="nucleotide sequence ID" value="NZ_RXOF01000007.1"/>
</dbReference>
<name>A0A3S0H4S2_9BACT</name>
<evidence type="ECO:0000313" key="4">
    <source>
        <dbReference type="EMBL" id="RTQ49326.1"/>
    </source>
</evidence>
<dbReference type="PROSITE" id="PS51724">
    <property type="entry name" value="SPOR"/>
    <property type="match status" value="1"/>
</dbReference>
<keyword evidence="5" id="KW-1185">Reference proteome</keyword>
<comment type="caution">
    <text evidence="4">The sequence shown here is derived from an EMBL/GenBank/DDBJ whole genome shotgun (WGS) entry which is preliminary data.</text>
</comment>
<feature type="domain" description="SPOR" evidence="3">
    <location>
        <begin position="102"/>
        <end position="182"/>
    </location>
</feature>
<dbReference type="InterPro" id="IPR007730">
    <property type="entry name" value="SPOR-like_dom"/>
</dbReference>
<feature type="compositionally biased region" description="Low complexity" evidence="1">
    <location>
        <begin position="26"/>
        <end position="53"/>
    </location>
</feature>
<dbReference type="Proteomes" id="UP000282184">
    <property type="component" value="Unassembled WGS sequence"/>
</dbReference>
<reference evidence="4 5" key="1">
    <citation type="submission" date="2018-12" db="EMBL/GenBank/DDBJ databases">
        <title>Hymenobacter gummosus sp. nov., isolated from a spring.</title>
        <authorList>
            <person name="Nie L."/>
        </authorList>
    </citation>
    <scope>NUCLEOTIDE SEQUENCE [LARGE SCALE GENOMIC DNA]</scope>
    <source>
        <strain evidence="4 5">KCTC 52166</strain>
    </source>
</reference>
<dbReference type="AlphaFoldDB" id="A0A3S0H4S2"/>
<gene>
    <name evidence="4" type="ORF">EJV47_14400</name>
</gene>
<dbReference type="EMBL" id="RXOF01000007">
    <property type="protein sequence ID" value="RTQ49326.1"/>
    <property type="molecule type" value="Genomic_DNA"/>
</dbReference>
<organism evidence="4 5">
    <name type="scientific">Hymenobacter gummosus</name>
    <dbReference type="NCBI Taxonomy" id="1776032"/>
    <lineage>
        <taxon>Bacteria</taxon>
        <taxon>Pseudomonadati</taxon>
        <taxon>Bacteroidota</taxon>
        <taxon>Cytophagia</taxon>
        <taxon>Cytophagales</taxon>
        <taxon>Hymenobacteraceae</taxon>
        <taxon>Hymenobacter</taxon>
    </lineage>
</organism>
<dbReference type="GO" id="GO:0042834">
    <property type="term" value="F:peptidoglycan binding"/>
    <property type="evidence" value="ECO:0007669"/>
    <property type="project" value="InterPro"/>
</dbReference>
<sequence length="187" mass="20390">MNRLLTNVPALLATLALAGCAASGPATSAATTAAPDTTRPAAATGTAKASQPAEDLSRYRPKFSAPPAPKPLTAKTAATPTAHVNALIDQRLRDQAYTNQNVKYTAGFRIQAYVGLDREQVMAIRRAVISRYPEETDYMTFKNPVYRLHIGDYPTRLEAERAMLRIRPLAPKAELQPAQVLINKTRF</sequence>
<proteinExistence type="predicted"/>